<dbReference type="EMBL" id="LR792632">
    <property type="protein sequence ID" value="CAB3289086.1"/>
    <property type="molecule type" value="Genomic_DNA"/>
</dbReference>
<dbReference type="AlphaFoldDB" id="A0A8D6PUS6"/>
<evidence type="ECO:0000313" key="2">
    <source>
        <dbReference type="Proteomes" id="UP000679213"/>
    </source>
</evidence>
<dbReference type="Gene3D" id="3.50.50.60">
    <property type="entry name" value="FAD/NAD(P)-binding domain"/>
    <property type="match status" value="1"/>
</dbReference>
<dbReference type="InterPro" id="IPR050407">
    <property type="entry name" value="Geranylgeranyl_reductase"/>
</dbReference>
<evidence type="ECO:0008006" key="3">
    <source>
        <dbReference type="Google" id="ProtNLM"/>
    </source>
</evidence>
<reference evidence="1 2" key="1">
    <citation type="submission" date="2020-04" db="EMBL/GenBank/DDBJ databases">
        <authorList>
            <consortium name="Genoscope - CEA"/>
            <person name="William W."/>
        </authorList>
    </citation>
    <scope>NUCLEOTIDE SEQUENCE [LARGE SCALE GENOMIC DNA]</scope>
    <source>
        <strain evidence="1 2">SG7</strain>
    </source>
</reference>
<gene>
    <name evidence="1" type="ORF">MLAUSG7_1048</name>
</gene>
<dbReference type="PANTHER" id="PTHR42685:SF21">
    <property type="entry name" value="DEHYDROGENASE (FLAVOPROTEIN)-LIKE PROTEIN"/>
    <property type="match status" value="1"/>
</dbReference>
<dbReference type="InterPro" id="IPR036188">
    <property type="entry name" value="FAD/NAD-bd_sf"/>
</dbReference>
<protein>
    <recommendedName>
        <fullName evidence="3">Dehydrogenase (Flavoprotein)-like protein</fullName>
    </recommendedName>
</protein>
<evidence type="ECO:0000313" key="1">
    <source>
        <dbReference type="EMBL" id="CAB3289086.1"/>
    </source>
</evidence>
<name>A0A8D6PUS6_9EURY</name>
<dbReference type="Proteomes" id="UP000679213">
    <property type="component" value="Chromosome I"/>
</dbReference>
<dbReference type="KEGG" id="mesg:MLAUSG7_1048"/>
<dbReference type="SUPFAM" id="SSF51905">
    <property type="entry name" value="FAD/NAD(P)-binding domain"/>
    <property type="match status" value="1"/>
</dbReference>
<dbReference type="PANTHER" id="PTHR42685">
    <property type="entry name" value="GERANYLGERANYL DIPHOSPHATE REDUCTASE"/>
    <property type="match status" value="1"/>
</dbReference>
<dbReference type="RefSeq" id="WP_214399415.1">
    <property type="nucleotide sequence ID" value="NZ_LR792632.1"/>
</dbReference>
<sequence>MRVGIIGAGVSGSVLYRLLYEKGFYINIYDPLLVRGCKSSTFVFSKKSEYLLVKKILKKLNIHFQDYIVKEINEIDINGVSYFLNKKIYIVNKPKLIEDLVPRTLINQREFKPAINRFITKVSTTGTIVREFSTEDEAKYYDLVVDASGNAKVLQLNNKSTNDIKVCQFLINSSKKIDNILIDNIKISHRKPLIGYSWVIPIENEMYHIGCAYYKNSNKLLDYLTIYVKKIFGNDYTKICSCISKINGNLLFESFISGHYQKKCIASIGESIGLVSPFGHGNVYAIISAYILSKFINKYEPREGVVKYKNYMLKNFDWLDKDKKSLKNLNLLKITKLLKEYYNIPTHESMKILFKSIY</sequence>
<organism evidence="1 2">
    <name type="scientific">Methanocaldococcus lauensis</name>
    <dbReference type="NCBI Taxonomy" id="2546128"/>
    <lineage>
        <taxon>Archaea</taxon>
        <taxon>Methanobacteriati</taxon>
        <taxon>Methanobacteriota</taxon>
        <taxon>Methanomada group</taxon>
        <taxon>Methanococci</taxon>
        <taxon>Methanococcales</taxon>
        <taxon>Methanocaldococcaceae</taxon>
        <taxon>Methanocaldococcus</taxon>
    </lineage>
</organism>
<dbReference type="GeneID" id="65883846"/>
<accession>A0A8D6PUS6</accession>
<proteinExistence type="predicted"/>
<keyword evidence="2" id="KW-1185">Reference proteome</keyword>